<evidence type="ECO:0000313" key="6">
    <source>
        <dbReference type="Proteomes" id="UP000184052"/>
    </source>
</evidence>
<feature type="domain" description="N-acetyltransferase" evidence="4">
    <location>
        <begin position="1"/>
        <end position="123"/>
    </location>
</feature>
<dbReference type="SMART" id="SM00764">
    <property type="entry name" value="Citrate_ly_lig"/>
    <property type="match status" value="1"/>
</dbReference>
<evidence type="ECO:0000256" key="2">
    <source>
        <dbReference type="ARBA" id="ARBA00022840"/>
    </source>
</evidence>
<reference evidence="5 6" key="1">
    <citation type="submission" date="2016-11" db="EMBL/GenBank/DDBJ databases">
        <authorList>
            <person name="Jaros S."/>
            <person name="Januszkiewicz K."/>
            <person name="Wedrychowicz H."/>
        </authorList>
    </citation>
    <scope>NUCLEOTIDE SEQUENCE [LARGE SCALE GENOMIC DNA]</scope>
    <source>
        <strain evidence="5 6">DSM 17477</strain>
    </source>
</reference>
<dbReference type="InterPro" id="IPR004821">
    <property type="entry name" value="Cyt_trans-like"/>
</dbReference>
<dbReference type="GO" id="GO:0005524">
    <property type="term" value="F:ATP binding"/>
    <property type="evidence" value="ECO:0007669"/>
    <property type="project" value="UniProtKB-UniRule"/>
</dbReference>
<keyword evidence="5" id="KW-0456">Lyase</keyword>
<evidence type="ECO:0000313" key="5">
    <source>
        <dbReference type="EMBL" id="SHI98856.1"/>
    </source>
</evidence>
<keyword evidence="2 3" id="KW-0067">ATP-binding</keyword>
<dbReference type="Gene3D" id="3.40.50.620">
    <property type="entry name" value="HUPs"/>
    <property type="match status" value="1"/>
</dbReference>
<dbReference type="SUPFAM" id="SSF52374">
    <property type="entry name" value="Nucleotidylyl transferase"/>
    <property type="match status" value="1"/>
</dbReference>
<dbReference type="GO" id="GO:0016747">
    <property type="term" value="F:acyltransferase activity, transferring groups other than amino-acyl groups"/>
    <property type="evidence" value="ECO:0007669"/>
    <property type="project" value="InterPro"/>
</dbReference>
<comment type="function">
    <text evidence="3">Acetylation of prosthetic group (2-(5''-phosphoribosyl)-3'-dephosphocoenzyme-A) of the gamma subunit of citrate lyase.</text>
</comment>
<proteinExistence type="predicted"/>
<keyword evidence="1 3" id="KW-0547">Nucleotide-binding</keyword>
<dbReference type="GO" id="GO:0016829">
    <property type="term" value="F:lyase activity"/>
    <property type="evidence" value="ECO:0007669"/>
    <property type="project" value="UniProtKB-KW"/>
</dbReference>
<dbReference type="STRING" id="1121476.SAMN02745751_01470"/>
<dbReference type="Proteomes" id="UP000184052">
    <property type="component" value="Unassembled WGS sequence"/>
</dbReference>
<dbReference type="EMBL" id="FQZL01000009">
    <property type="protein sequence ID" value="SHI98856.1"/>
    <property type="molecule type" value="Genomic_DNA"/>
</dbReference>
<evidence type="ECO:0000256" key="1">
    <source>
        <dbReference type="ARBA" id="ARBA00022741"/>
    </source>
</evidence>
<dbReference type="AlphaFoldDB" id="A0A1M6FME0"/>
<evidence type="ECO:0000259" key="4">
    <source>
        <dbReference type="PROSITE" id="PS51186"/>
    </source>
</evidence>
<organism evidence="5 6">
    <name type="scientific">Dethiosulfatibacter aminovorans DSM 17477</name>
    <dbReference type="NCBI Taxonomy" id="1121476"/>
    <lineage>
        <taxon>Bacteria</taxon>
        <taxon>Bacillati</taxon>
        <taxon>Bacillota</taxon>
        <taxon>Tissierellia</taxon>
        <taxon>Dethiosulfatibacter</taxon>
    </lineage>
</organism>
<gene>
    <name evidence="5" type="ORF">SAMN02745751_01470</name>
</gene>
<evidence type="ECO:0000256" key="3">
    <source>
        <dbReference type="PIRNR" id="PIRNR005751"/>
    </source>
</evidence>
<dbReference type="Gene3D" id="3.40.630.30">
    <property type="match status" value="1"/>
</dbReference>
<dbReference type="NCBIfam" id="TIGR00124">
    <property type="entry name" value="cit_ly_ligase"/>
    <property type="match status" value="1"/>
</dbReference>
<dbReference type="Pfam" id="PF00583">
    <property type="entry name" value="Acetyltransf_1"/>
    <property type="match status" value="1"/>
</dbReference>
<dbReference type="OrthoDB" id="9779753at2"/>
<dbReference type="NCBIfam" id="TIGR00125">
    <property type="entry name" value="cyt_tran_rel"/>
    <property type="match status" value="1"/>
</dbReference>
<dbReference type="GO" id="GO:0008771">
    <property type="term" value="F:[citrate (pro-3S)-lyase] ligase activity"/>
    <property type="evidence" value="ECO:0007669"/>
    <property type="project" value="UniProtKB-EC"/>
</dbReference>
<dbReference type="EC" id="6.2.1.22" evidence="3"/>
<dbReference type="Pfam" id="PF08218">
    <property type="entry name" value="Citrate_ly_lig"/>
    <property type="match status" value="1"/>
</dbReference>
<dbReference type="InterPro" id="IPR016181">
    <property type="entry name" value="Acyl_CoA_acyltransferase"/>
</dbReference>
<dbReference type="RefSeq" id="WP_073048943.1">
    <property type="nucleotide sequence ID" value="NZ_FQZL01000009.1"/>
</dbReference>
<dbReference type="InterPro" id="IPR013166">
    <property type="entry name" value="Citrate_lyase_ligase_C"/>
</dbReference>
<dbReference type="PIRSF" id="PIRSF005751">
    <property type="entry name" value="Acet_citr_lig"/>
    <property type="match status" value="1"/>
</dbReference>
<keyword evidence="6" id="KW-1185">Reference proteome</keyword>
<comment type="catalytic activity">
    <reaction evidence="3">
        <text>holo-[citrate lyase ACP] + acetate + ATP = acetyl-[citrate lyase ACP] + AMP + diphosphate</text>
        <dbReference type="Rhea" id="RHEA:23788"/>
        <dbReference type="Rhea" id="RHEA-COMP:10158"/>
        <dbReference type="Rhea" id="RHEA-COMP:13710"/>
        <dbReference type="ChEBI" id="CHEBI:30089"/>
        <dbReference type="ChEBI" id="CHEBI:30616"/>
        <dbReference type="ChEBI" id="CHEBI:33019"/>
        <dbReference type="ChEBI" id="CHEBI:82683"/>
        <dbReference type="ChEBI" id="CHEBI:137976"/>
        <dbReference type="ChEBI" id="CHEBI:456215"/>
        <dbReference type="EC" id="6.2.1.22"/>
    </reaction>
</comment>
<dbReference type="PROSITE" id="PS51186">
    <property type="entry name" value="GNAT"/>
    <property type="match status" value="1"/>
</dbReference>
<dbReference type="InterPro" id="IPR014729">
    <property type="entry name" value="Rossmann-like_a/b/a_fold"/>
</dbReference>
<protein>
    <recommendedName>
        <fullName evidence="3">[Citrate [pro-3S]-lyase] ligase</fullName>
        <ecNumber evidence="3">6.2.1.22</ecNumber>
    </recommendedName>
</protein>
<sequence length="342" mass="38711">MYDVYIEEFDLRNRQEIEEFLSPFEIELEKDVEHTLVAKSEGKIVGTCSSAGNIIKSVAVRCTCGNTGVGSKLVTHMMNHLFDRGIYDVFVFTKKANTDIFRELGFTEIVSSEKVVLMENGRRGIDDYVKGMLEKSGLGNGRKASIVMNCNPITKGHLHLIKTASEENEEVVVFIVEEDKSLFSFETRLDLVRKCTRGFGNVHVIPGGKYIISSNTFPSYFLREDEKSSQYMEIDLKIFGKYIGSVFNIQKRYVGTEPYCDMTGSYNEGMKKILPGYGIEVVEVERHELDGKAVSASMVRQKIREDKIEDVKAIVCKDVYEYLFSKEGKATIDRIKGSDSLH</sequence>
<dbReference type="SUPFAM" id="SSF55729">
    <property type="entry name" value="Acyl-CoA N-acyltransferases (Nat)"/>
    <property type="match status" value="1"/>
</dbReference>
<dbReference type="PANTHER" id="PTHR40599">
    <property type="entry name" value="[CITRATE [PRO-3S]-LYASE] LIGASE"/>
    <property type="match status" value="1"/>
</dbReference>
<accession>A0A1M6FME0</accession>
<dbReference type="PANTHER" id="PTHR40599:SF1">
    <property type="entry name" value="[CITRATE [PRO-3S]-LYASE] LIGASE"/>
    <property type="match status" value="1"/>
</dbReference>
<name>A0A1M6FME0_9FIRM</name>
<keyword evidence="3 5" id="KW-0436">Ligase</keyword>
<dbReference type="InterPro" id="IPR005216">
    <property type="entry name" value="Citrate_lyase_ligase"/>
</dbReference>
<dbReference type="InterPro" id="IPR000182">
    <property type="entry name" value="GNAT_dom"/>
</dbReference>